<accession>A0ABS1J283</accession>
<dbReference type="RefSeq" id="WP_208429697.1">
    <property type="nucleotide sequence ID" value="NZ_JAEPRJ010000001.1"/>
</dbReference>
<comment type="caution">
    <text evidence="3">The sequence shown here is derived from an EMBL/GenBank/DDBJ whole genome shotgun (WGS) entry which is preliminary data.</text>
</comment>
<feature type="domain" description="Amidohydrolase-related" evidence="2">
    <location>
        <begin position="10"/>
        <end position="277"/>
    </location>
</feature>
<dbReference type="Gene3D" id="3.20.20.140">
    <property type="entry name" value="Metal-dependent hydrolases"/>
    <property type="match status" value="1"/>
</dbReference>
<dbReference type="PANTHER" id="PTHR21240">
    <property type="entry name" value="2-AMINO-3-CARBOXYLMUCONATE-6-SEMIALDEHYDE DECARBOXYLASE"/>
    <property type="match status" value="1"/>
</dbReference>
<keyword evidence="1" id="KW-0456">Lyase</keyword>
<evidence type="ECO:0000256" key="1">
    <source>
        <dbReference type="ARBA" id="ARBA00023239"/>
    </source>
</evidence>
<proteinExistence type="predicted"/>
<name>A0ABS1J283_9FIRM</name>
<sequence>MVNWKDIPKIDAHIHLMPEDVIQANSGHGYVFIDHGSVDDYKKIMEKYNIDLAFVMPFNDPYMLSMDFKVETVHSNMLAMVQKMPLKLRCFADVDIRKNINETINELDKVIARDEFIGIKLHPSNAGYPIDGCYYEKIIEYASKKDILVEIHSYPKEHLQDDVCSPSRIKNVLKKYPNVRLSIAHLGGFQVEDLYGLNAYFNFSAILPDYVNRFGIKRTNEILRLIGVDKLVFATDFPDSRCLKPKEIYDKYFEILNEMDFSLEEAENICRNNALKMIDKI</sequence>
<dbReference type="InterPro" id="IPR032465">
    <property type="entry name" value="ACMSD"/>
</dbReference>
<dbReference type="SUPFAM" id="SSF51556">
    <property type="entry name" value="Metallo-dependent hydrolases"/>
    <property type="match status" value="1"/>
</dbReference>
<dbReference type="Pfam" id="PF04909">
    <property type="entry name" value="Amidohydro_2"/>
    <property type="match status" value="1"/>
</dbReference>
<gene>
    <name evidence="3" type="ORF">JJN12_10830</name>
</gene>
<protein>
    <submittedName>
        <fullName evidence="3">Amidohydrolase family protein</fullName>
    </submittedName>
</protein>
<evidence type="ECO:0000313" key="4">
    <source>
        <dbReference type="Proteomes" id="UP000604730"/>
    </source>
</evidence>
<evidence type="ECO:0000313" key="3">
    <source>
        <dbReference type="EMBL" id="MBK5898266.1"/>
    </source>
</evidence>
<keyword evidence="4" id="KW-1185">Reference proteome</keyword>
<organism evidence="3 4">
    <name type="scientific">Catonella massiliensis</name>
    <dbReference type="NCBI Taxonomy" id="2799636"/>
    <lineage>
        <taxon>Bacteria</taxon>
        <taxon>Bacillati</taxon>
        <taxon>Bacillota</taxon>
        <taxon>Clostridia</taxon>
        <taxon>Lachnospirales</taxon>
        <taxon>Lachnospiraceae</taxon>
        <taxon>Catonella</taxon>
    </lineage>
</organism>
<dbReference type="Proteomes" id="UP000604730">
    <property type="component" value="Unassembled WGS sequence"/>
</dbReference>
<dbReference type="InterPro" id="IPR032466">
    <property type="entry name" value="Metal_Hydrolase"/>
</dbReference>
<dbReference type="PANTHER" id="PTHR21240:SF28">
    <property type="entry name" value="ISO-OROTATE DECARBOXYLASE (EUROFUNG)"/>
    <property type="match status" value="1"/>
</dbReference>
<evidence type="ECO:0000259" key="2">
    <source>
        <dbReference type="Pfam" id="PF04909"/>
    </source>
</evidence>
<dbReference type="EMBL" id="JAEPRJ010000001">
    <property type="protein sequence ID" value="MBK5898266.1"/>
    <property type="molecule type" value="Genomic_DNA"/>
</dbReference>
<reference evidence="3 4" key="1">
    <citation type="submission" date="2021-01" db="EMBL/GenBank/DDBJ databases">
        <title>Isolation and description of Catonella massiliensis sp. nov., a novel Catonella species, isolated from a stable periodontitis subject.</title>
        <authorList>
            <person name="Antezack A."/>
            <person name="Boxberger M."/>
            <person name="La Scola B."/>
            <person name="Monnet-Corti V."/>
        </authorList>
    </citation>
    <scope>NUCLEOTIDE SEQUENCE [LARGE SCALE GENOMIC DNA]</scope>
    <source>
        <strain evidence="3 4">Marseille-Q4567</strain>
    </source>
</reference>
<dbReference type="InterPro" id="IPR006680">
    <property type="entry name" value="Amidohydro-rel"/>
</dbReference>